<evidence type="ECO:0000313" key="3">
    <source>
        <dbReference type="Proteomes" id="UP000231019"/>
    </source>
</evidence>
<keyword evidence="1" id="KW-0732">Signal</keyword>
<evidence type="ECO:0000256" key="1">
    <source>
        <dbReference type="SAM" id="SignalP"/>
    </source>
</evidence>
<feature type="chain" id="PRO_5014908738" evidence="1">
    <location>
        <begin position="21"/>
        <end position="134"/>
    </location>
</feature>
<protein>
    <submittedName>
        <fullName evidence="2">Uncharacterized protein</fullName>
    </submittedName>
</protein>
<sequence>MRKPILAIALMILSQAPSLAATKPTDQVGIINIESDPNDEAVEKSNKRYFKQWKQLNLDAKTKQALMAKNKSLDAEIEKFRIGFLYIFNDKIIRVAFYGDYGSAVMMDWPAGSECKLTFDSQGGFAGVRGQACE</sequence>
<proteinExistence type="predicted"/>
<organism evidence="2 3">
    <name type="scientific">bacterium (Candidatus Blackallbacteria) CG17_big_fil_post_rev_8_21_14_2_50_48_46</name>
    <dbReference type="NCBI Taxonomy" id="2014261"/>
    <lineage>
        <taxon>Bacteria</taxon>
        <taxon>Candidatus Blackallbacteria</taxon>
    </lineage>
</organism>
<name>A0A2M7G7G8_9BACT</name>
<gene>
    <name evidence="2" type="ORF">COW36_06710</name>
</gene>
<dbReference type="AlphaFoldDB" id="A0A2M7G7G8"/>
<accession>A0A2M7G7G8</accession>
<comment type="caution">
    <text evidence="2">The sequence shown here is derived from an EMBL/GenBank/DDBJ whole genome shotgun (WGS) entry which is preliminary data.</text>
</comment>
<reference evidence="2 3" key="1">
    <citation type="submission" date="2017-09" db="EMBL/GenBank/DDBJ databases">
        <title>Depth-based differentiation of microbial function through sediment-hosted aquifers and enrichment of novel symbionts in the deep terrestrial subsurface.</title>
        <authorList>
            <person name="Probst A.J."/>
            <person name="Ladd B."/>
            <person name="Jarett J.K."/>
            <person name="Geller-Mcgrath D.E."/>
            <person name="Sieber C.M."/>
            <person name="Emerson J.B."/>
            <person name="Anantharaman K."/>
            <person name="Thomas B.C."/>
            <person name="Malmstrom R."/>
            <person name="Stieglmeier M."/>
            <person name="Klingl A."/>
            <person name="Woyke T."/>
            <person name="Ryan C.M."/>
            <person name="Banfield J.F."/>
        </authorList>
    </citation>
    <scope>NUCLEOTIDE SEQUENCE [LARGE SCALE GENOMIC DNA]</scope>
    <source>
        <strain evidence="2">CG17_big_fil_post_rev_8_21_14_2_50_48_46</strain>
    </source>
</reference>
<dbReference type="Proteomes" id="UP000231019">
    <property type="component" value="Unassembled WGS sequence"/>
</dbReference>
<dbReference type="EMBL" id="PFFQ01000017">
    <property type="protein sequence ID" value="PIW17961.1"/>
    <property type="molecule type" value="Genomic_DNA"/>
</dbReference>
<evidence type="ECO:0000313" key="2">
    <source>
        <dbReference type="EMBL" id="PIW17961.1"/>
    </source>
</evidence>
<feature type="signal peptide" evidence="1">
    <location>
        <begin position="1"/>
        <end position="20"/>
    </location>
</feature>